<sequence length="115" mass="12488">MFLRRTSDITAIMHVHSLLVTPSPLLAALSSHASTHFQQPSKFHHAVAQKKRRDFCCSRTAASAFCLKARSYEDAGQIALPTLGSSSPIAVGRNPFLASTDTRDFSFPTNSTQAP</sequence>
<accession>A0A3N4I810</accession>
<dbReference type="EMBL" id="ML119678">
    <property type="protein sequence ID" value="RPA81617.1"/>
    <property type="molecule type" value="Genomic_DNA"/>
</dbReference>
<dbReference type="Proteomes" id="UP000275078">
    <property type="component" value="Unassembled WGS sequence"/>
</dbReference>
<gene>
    <name evidence="1" type="ORF">BJ508DRAFT_111382</name>
</gene>
<organism evidence="1 2">
    <name type="scientific">Ascobolus immersus RN42</name>
    <dbReference type="NCBI Taxonomy" id="1160509"/>
    <lineage>
        <taxon>Eukaryota</taxon>
        <taxon>Fungi</taxon>
        <taxon>Dikarya</taxon>
        <taxon>Ascomycota</taxon>
        <taxon>Pezizomycotina</taxon>
        <taxon>Pezizomycetes</taxon>
        <taxon>Pezizales</taxon>
        <taxon>Ascobolaceae</taxon>
        <taxon>Ascobolus</taxon>
    </lineage>
</organism>
<dbReference type="AlphaFoldDB" id="A0A3N4I810"/>
<proteinExistence type="predicted"/>
<keyword evidence="2" id="KW-1185">Reference proteome</keyword>
<name>A0A3N4I810_ASCIM</name>
<protein>
    <submittedName>
        <fullName evidence="1">Uncharacterized protein</fullName>
    </submittedName>
</protein>
<reference evidence="1 2" key="1">
    <citation type="journal article" date="2018" name="Nat. Ecol. Evol.">
        <title>Pezizomycetes genomes reveal the molecular basis of ectomycorrhizal truffle lifestyle.</title>
        <authorList>
            <person name="Murat C."/>
            <person name="Payen T."/>
            <person name="Noel B."/>
            <person name="Kuo A."/>
            <person name="Morin E."/>
            <person name="Chen J."/>
            <person name="Kohler A."/>
            <person name="Krizsan K."/>
            <person name="Balestrini R."/>
            <person name="Da Silva C."/>
            <person name="Montanini B."/>
            <person name="Hainaut M."/>
            <person name="Levati E."/>
            <person name="Barry K.W."/>
            <person name="Belfiori B."/>
            <person name="Cichocki N."/>
            <person name="Clum A."/>
            <person name="Dockter R.B."/>
            <person name="Fauchery L."/>
            <person name="Guy J."/>
            <person name="Iotti M."/>
            <person name="Le Tacon F."/>
            <person name="Lindquist E.A."/>
            <person name="Lipzen A."/>
            <person name="Malagnac F."/>
            <person name="Mello A."/>
            <person name="Molinier V."/>
            <person name="Miyauchi S."/>
            <person name="Poulain J."/>
            <person name="Riccioni C."/>
            <person name="Rubini A."/>
            <person name="Sitrit Y."/>
            <person name="Splivallo R."/>
            <person name="Traeger S."/>
            <person name="Wang M."/>
            <person name="Zifcakova L."/>
            <person name="Wipf D."/>
            <person name="Zambonelli A."/>
            <person name="Paolocci F."/>
            <person name="Nowrousian M."/>
            <person name="Ottonello S."/>
            <person name="Baldrian P."/>
            <person name="Spatafora J.W."/>
            <person name="Henrissat B."/>
            <person name="Nagy L.G."/>
            <person name="Aury J.M."/>
            <person name="Wincker P."/>
            <person name="Grigoriev I.V."/>
            <person name="Bonfante P."/>
            <person name="Martin F.M."/>
        </authorList>
    </citation>
    <scope>NUCLEOTIDE SEQUENCE [LARGE SCALE GENOMIC DNA]</scope>
    <source>
        <strain evidence="1 2">RN42</strain>
    </source>
</reference>
<evidence type="ECO:0000313" key="1">
    <source>
        <dbReference type="EMBL" id="RPA81617.1"/>
    </source>
</evidence>
<evidence type="ECO:0000313" key="2">
    <source>
        <dbReference type="Proteomes" id="UP000275078"/>
    </source>
</evidence>